<dbReference type="Pfam" id="PF20335">
    <property type="entry name" value="DUF6630"/>
    <property type="match status" value="1"/>
</dbReference>
<dbReference type="RefSeq" id="WP_018920133.1">
    <property type="nucleotide sequence ID" value="NZ_JBHRIH010000121.1"/>
</dbReference>
<feature type="transmembrane region" description="Helical" evidence="1">
    <location>
        <begin position="34"/>
        <end position="56"/>
    </location>
</feature>
<keyword evidence="1" id="KW-0812">Transmembrane</keyword>
<dbReference type="GeneID" id="85012290"/>
<organism evidence="3 4">
    <name type="scientific">Segatella oris</name>
    <dbReference type="NCBI Taxonomy" id="28135"/>
    <lineage>
        <taxon>Bacteria</taxon>
        <taxon>Pseudomonadati</taxon>
        <taxon>Bacteroidota</taxon>
        <taxon>Bacteroidia</taxon>
        <taxon>Bacteroidales</taxon>
        <taxon>Prevotellaceae</taxon>
        <taxon>Segatella</taxon>
    </lineage>
</organism>
<protein>
    <recommendedName>
        <fullName evidence="2">DUF6630 domain-containing protein</fullName>
    </recommendedName>
</protein>
<dbReference type="AlphaFoldDB" id="A0A3S4TXF4"/>
<evidence type="ECO:0000313" key="4">
    <source>
        <dbReference type="Proteomes" id="UP000274578"/>
    </source>
</evidence>
<dbReference type="Proteomes" id="UP000274578">
    <property type="component" value="Chromosome 1"/>
</dbReference>
<gene>
    <name evidence="3" type="ORF">NCTC13071_01467</name>
</gene>
<evidence type="ECO:0000259" key="2">
    <source>
        <dbReference type="Pfam" id="PF20335"/>
    </source>
</evidence>
<proteinExistence type="predicted"/>
<evidence type="ECO:0000256" key="1">
    <source>
        <dbReference type="SAM" id="Phobius"/>
    </source>
</evidence>
<dbReference type="InterPro" id="IPR046582">
    <property type="entry name" value="DUF6630"/>
</dbReference>
<feature type="domain" description="DUF6630" evidence="2">
    <location>
        <begin position="87"/>
        <end position="228"/>
    </location>
</feature>
<evidence type="ECO:0000313" key="3">
    <source>
        <dbReference type="EMBL" id="VEH15464.1"/>
    </source>
</evidence>
<reference evidence="3 4" key="1">
    <citation type="submission" date="2018-12" db="EMBL/GenBank/DDBJ databases">
        <authorList>
            <consortium name="Pathogen Informatics"/>
        </authorList>
    </citation>
    <scope>NUCLEOTIDE SEQUENCE [LARGE SCALE GENOMIC DNA]</scope>
    <source>
        <strain evidence="3 4">NCTC13071</strain>
    </source>
</reference>
<accession>A0A3S4TXF4</accession>
<keyword evidence="1" id="KW-1133">Transmembrane helix</keyword>
<keyword evidence="1" id="KW-0472">Membrane</keyword>
<sequence length="235" mass="26381">MKDFFANAITWLVLLIFTIGAAWAAITKFQTGHYIMGLLCAFGALLFGLPLISYFLPKGKKKEKEDTVQVTIIPLPTDKDKLEALAIQLIDDDKPLMDTILESLAHPQAFYEHKAKTVGEDEIDYEAFWIDAKNDIDTLSSVGMLYLLSDANVVRSVDPKEGLDNFLWNIECLKRVQLHHLTIEKALLNNTLDILHCCDIINKQWEPTGFQLALIDDDSSDSTITVVPIGWKGIS</sequence>
<name>A0A3S4TXF4_9BACT</name>
<dbReference type="EMBL" id="LR134384">
    <property type="protein sequence ID" value="VEH15464.1"/>
    <property type="molecule type" value="Genomic_DNA"/>
</dbReference>
<dbReference type="KEGG" id="poc:NCTC13071_01467"/>